<sequence>MTAMVVGADYLGKIEKKMREMGVTEIAHITGRNPGEIKRVSIPKSVDFVLVFTDYVNHNIAKAVKNHAKAQAVPLVYAKRSWCAVAHKLAGLGLR</sequence>
<dbReference type="Pfam" id="PF10087">
    <property type="entry name" value="DUF2325"/>
    <property type="match status" value="1"/>
</dbReference>
<evidence type="ECO:0000313" key="3">
    <source>
        <dbReference type="Proteomes" id="UP000320776"/>
    </source>
</evidence>
<proteinExistence type="inferred from homology"/>
<protein>
    <recommendedName>
        <fullName evidence="4">Dihydroorotate dehydrogenase</fullName>
    </recommendedName>
</protein>
<dbReference type="AlphaFoldDB" id="A0A517DPG9"/>
<accession>A0A517DPG9</accession>
<evidence type="ECO:0000256" key="1">
    <source>
        <dbReference type="ARBA" id="ARBA00007189"/>
    </source>
</evidence>
<evidence type="ECO:0000313" key="2">
    <source>
        <dbReference type="EMBL" id="QDR79254.1"/>
    </source>
</evidence>
<dbReference type="KEGG" id="sted:SPTER_05270"/>
<dbReference type="RefSeq" id="WP_144348924.1">
    <property type="nucleotide sequence ID" value="NZ_CP036259.1"/>
</dbReference>
<name>A0A517DPG9_9FIRM</name>
<dbReference type="InterPro" id="IPR016772">
    <property type="entry name" value="UCP020408"/>
</dbReference>
<keyword evidence="3" id="KW-1185">Reference proteome</keyword>
<organism evidence="2 3">
    <name type="scientific">Sporomusa termitida</name>
    <dbReference type="NCBI Taxonomy" id="2377"/>
    <lineage>
        <taxon>Bacteria</taxon>
        <taxon>Bacillati</taxon>
        <taxon>Bacillota</taxon>
        <taxon>Negativicutes</taxon>
        <taxon>Selenomonadales</taxon>
        <taxon>Sporomusaceae</taxon>
        <taxon>Sporomusa</taxon>
    </lineage>
</organism>
<dbReference type="PIRSF" id="PIRSF020408">
    <property type="entry name" value="UCP020408"/>
    <property type="match status" value="1"/>
</dbReference>
<gene>
    <name evidence="2" type="ORF">SPTER_05270</name>
</gene>
<dbReference type="EMBL" id="CP036259">
    <property type="protein sequence ID" value="QDR79254.1"/>
    <property type="molecule type" value="Genomic_DNA"/>
</dbReference>
<evidence type="ECO:0008006" key="4">
    <source>
        <dbReference type="Google" id="ProtNLM"/>
    </source>
</evidence>
<comment type="similarity">
    <text evidence="1">Belongs to the UPF0751 family.</text>
</comment>
<reference evidence="2 3" key="1">
    <citation type="submission" date="2019-02" db="EMBL/GenBank/DDBJ databases">
        <title>Closed genome of Sporomusa termitida DSM 4440.</title>
        <authorList>
            <person name="Poehlein A."/>
            <person name="Daniel R."/>
        </authorList>
    </citation>
    <scope>NUCLEOTIDE SEQUENCE [LARGE SCALE GENOMIC DNA]</scope>
    <source>
        <strain evidence="2 3">DSM 4440</strain>
    </source>
</reference>
<dbReference type="OrthoDB" id="5324142at2"/>
<dbReference type="Proteomes" id="UP000320776">
    <property type="component" value="Chromosome"/>
</dbReference>